<accession>A0A4U4BZH8</accession>
<reference evidence="9 13" key="4">
    <citation type="submission" date="2023-03" db="EMBL/GenBank/DDBJ databases">
        <title>Complete genome sequence of an Enterococcus faecalis urinary isolate.</title>
        <authorList>
            <person name="Brauer A.L."/>
            <person name="Armbruster C.E."/>
        </authorList>
    </citation>
    <scope>NUCLEOTIDE SEQUENCE [LARGE SCALE GENOMIC DNA]</scope>
    <source>
        <strain evidence="9 13">3143</strain>
    </source>
</reference>
<dbReference type="Gene3D" id="3.10.350.10">
    <property type="entry name" value="LysM domain"/>
    <property type="match status" value="2"/>
</dbReference>
<dbReference type="SUPFAM" id="SSF54106">
    <property type="entry name" value="LysM domain"/>
    <property type="match status" value="2"/>
</dbReference>
<dbReference type="InterPro" id="IPR036779">
    <property type="entry name" value="LysM_dom_sf"/>
</dbReference>
<evidence type="ECO:0000313" key="8">
    <source>
        <dbReference type="EMBL" id="STP65910.1"/>
    </source>
</evidence>
<reference evidence="8 11" key="2">
    <citation type="submission" date="2018-06" db="EMBL/GenBank/DDBJ databases">
        <authorList>
            <consortium name="Pathogen Informatics"/>
            <person name="Doyle S."/>
        </authorList>
    </citation>
    <scope>NUCLEOTIDE SEQUENCE [LARGE SCALE GENOMIC DNA]</scope>
    <source>
        <strain evidence="8 11">NCTC13379</strain>
    </source>
</reference>
<dbReference type="Proteomes" id="UP001222182">
    <property type="component" value="Chromosome"/>
</dbReference>
<dbReference type="Pfam" id="PF01476">
    <property type="entry name" value="LysM"/>
    <property type="match status" value="2"/>
</dbReference>
<keyword evidence="3" id="KW-0326">Glycosidase</keyword>
<dbReference type="PANTHER" id="PTHR33734:SF22">
    <property type="entry name" value="MEMBRANE-BOUND LYTIC MUREIN TRANSGLYCOSYLASE D"/>
    <property type="match status" value="1"/>
</dbReference>
<evidence type="ECO:0000256" key="3">
    <source>
        <dbReference type="ARBA" id="ARBA00023295"/>
    </source>
</evidence>
<dbReference type="EC" id="3.5.1.28" evidence="8"/>
<dbReference type="PANTHER" id="PTHR33734">
    <property type="entry name" value="LYSM DOMAIN-CONTAINING GPI-ANCHORED PROTEIN 2"/>
    <property type="match status" value="1"/>
</dbReference>
<evidence type="ECO:0000256" key="2">
    <source>
        <dbReference type="ARBA" id="ARBA00022801"/>
    </source>
</evidence>
<dbReference type="GeneID" id="60894225"/>
<sequence>MKKKLLATLLVVLFFVSPISTFAAKGDQGVDLSIWNGYQATFGYAHDKFSISQIGGQNNYGIYDQVTYSSQVASTIAQGKRAHTYVWWQNVLTYENAKQVLDYFLPKVQTPKGSIVALDAEDGVQSTDVTLWALDYIKEAGYTPMLYGYKGYLTSSYDLSRIAKKYQLWMAEYPDYEVTPYPNYNYFPSFENIGIFQFTSTYVAGGLDGNVDLTGITDNGYTKNNQPATNTPAIEEGKEVENTPSSDVKVGDTVKVKFSVDAWATGEAIPQWVKGNSYKVQEVTESRVLLEGILSWISKGNIELLPDAATVPDKQPEATHVVQYGETLSSIAYQYGTNYQRLAALNGLTNPNLIYPGQILKVNGSVVSNIYTVQYGDNLSSIAAKLGTTYQTLAALNGLANPNLIYSGQTLSY</sequence>
<dbReference type="EMBL" id="CP119528">
    <property type="protein sequence ID" value="WER41623.1"/>
    <property type="molecule type" value="Genomic_DNA"/>
</dbReference>
<dbReference type="GO" id="GO:0016998">
    <property type="term" value="P:cell wall macromolecule catabolic process"/>
    <property type="evidence" value="ECO:0007669"/>
    <property type="project" value="InterPro"/>
</dbReference>
<evidence type="ECO:0000313" key="10">
    <source>
        <dbReference type="Proteomes" id="UP000244140"/>
    </source>
</evidence>
<dbReference type="Proteomes" id="UP000254396">
    <property type="component" value="Unassembled WGS sequence"/>
</dbReference>
<dbReference type="InterPro" id="IPR018392">
    <property type="entry name" value="LysM"/>
</dbReference>
<dbReference type="GO" id="GO:0008745">
    <property type="term" value="F:N-acetylmuramoyl-L-alanine amidase activity"/>
    <property type="evidence" value="ECO:0007669"/>
    <property type="project" value="UniProtKB-EC"/>
</dbReference>
<evidence type="ECO:0000313" key="12">
    <source>
        <dbReference type="Proteomes" id="UP000516122"/>
    </source>
</evidence>
<dbReference type="EMBL" id="UGIX01000001">
    <property type="protein sequence ID" value="STP65910.1"/>
    <property type="molecule type" value="Genomic_DNA"/>
</dbReference>
<dbReference type="InterPro" id="IPR017853">
    <property type="entry name" value="GH"/>
</dbReference>
<dbReference type="EMBL" id="PZZH01000001">
    <property type="protein sequence ID" value="PTN78064.1"/>
    <property type="molecule type" value="Genomic_DNA"/>
</dbReference>
<feature type="signal peptide" evidence="4">
    <location>
        <begin position="1"/>
        <end position="23"/>
    </location>
</feature>
<feature type="domain" description="LysM" evidence="5">
    <location>
        <begin position="318"/>
        <end position="362"/>
    </location>
</feature>
<dbReference type="Proteomes" id="UP000244140">
    <property type="component" value="Unassembled WGS sequence"/>
</dbReference>
<dbReference type="AlphaFoldDB" id="A0A4U4BZH8"/>
<dbReference type="EMBL" id="CP060804">
    <property type="protein sequence ID" value="QNP37933.1"/>
    <property type="molecule type" value="Genomic_DNA"/>
</dbReference>
<evidence type="ECO:0000313" key="9">
    <source>
        <dbReference type="EMBL" id="WER41623.1"/>
    </source>
</evidence>
<dbReference type="GO" id="GO:0003796">
    <property type="term" value="F:lysozyme activity"/>
    <property type="evidence" value="ECO:0007669"/>
    <property type="project" value="InterPro"/>
</dbReference>
<evidence type="ECO:0000313" key="7">
    <source>
        <dbReference type="EMBL" id="QNP37933.1"/>
    </source>
</evidence>
<protein>
    <submittedName>
        <fullName evidence="6">1,4-beta-N-acetylmuramidase</fullName>
    </submittedName>
    <submittedName>
        <fullName evidence="7">LysM peptidoglycan-binding domain-containing protein</fullName>
    </submittedName>
    <submittedName>
        <fullName evidence="8">N-acetylmuramoyl-L-alanine amidase sle1</fullName>
        <ecNumber evidence="8">3.5.1.28</ecNumber>
    </submittedName>
</protein>
<dbReference type="SMART" id="SM00257">
    <property type="entry name" value="LysM"/>
    <property type="match status" value="2"/>
</dbReference>
<evidence type="ECO:0000259" key="5">
    <source>
        <dbReference type="PROSITE" id="PS51782"/>
    </source>
</evidence>
<evidence type="ECO:0000256" key="1">
    <source>
        <dbReference type="ARBA" id="ARBA00010646"/>
    </source>
</evidence>
<dbReference type="RefSeq" id="WP_002370962.1">
    <property type="nucleotide sequence ID" value="NZ_AP026721.1"/>
</dbReference>
<dbReference type="PROSITE" id="PS51904">
    <property type="entry name" value="GLYCOSYL_HYDROL_F25_2"/>
    <property type="match status" value="1"/>
</dbReference>
<dbReference type="InterPro" id="IPR018077">
    <property type="entry name" value="Glyco_hydro_fam25_subgr"/>
</dbReference>
<proteinExistence type="inferred from homology"/>
<dbReference type="Gene3D" id="3.20.20.80">
    <property type="entry name" value="Glycosidases"/>
    <property type="match status" value="1"/>
</dbReference>
<reference evidence="7 12" key="3">
    <citation type="submission" date="2020-08" db="EMBL/GenBank/DDBJ databases">
        <title>Enterococcus faecalis SF28073 genome assembly.</title>
        <authorList>
            <person name="Duerkop B.A."/>
            <person name="Johnson C.N."/>
        </authorList>
    </citation>
    <scope>NUCLEOTIDE SEQUENCE [LARGE SCALE GENOMIC DNA]</scope>
    <source>
        <strain evidence="7 12">SF28073</strain>
    </source>
</reference>
<dbReference type="CDD" id="cd00118">
    <property type="entry name" value="LysM"/>
    <property type="match status" value="2"/>
</dbReference>
<name>A0A4U4BZH8_ENTFL</name>
<dbReference type="InterPro" id="IPR002053">
    <property type="entry name" value="Glyco_hydro_25"/>
</dbReference>
<gene>
    <name evidence="8" type="primary">sle1_3</name>
    <name evidence="6" type="ORF">DAI13_10000</name>
    <name evidence="7" type="ORF">H9Q64_01120</name>
    <name evidence="8" type="ORF">NCTC13379_01854</name>
    <name evidence="9" type="ORF">P0083_09790</name>
</gene>
<comment type="similarity">
    <text evidence="1">Belongs to the glycosyl hydrolase 25 family.</text>
</comment>
<dbReference type="SMART" id="SM00641">
    <property type="entry name" value="Glyco_25"/>
    <property type="match status" value="1"/>
</dbReference>
<feature type="domain" description="LysM" evidence="5">
    <location>
        <begin position="369"/>
        <end position="413"/>
    </location>
</feature>
<keyword evidence="4" id="KW-0732">Signal</keyword>
<feature type="chain" id="PRO_5044400385" evidence="4">
    <location>
        <begin position="24"/>
        <end position="413"/>
    </location>
</feature>
<dbReference type="SUPFAM" id="SSF51445">
    <property type="entry name" value="(Trans)glycosidases"/>
    <property type="match status" value="1"/>
</dbReference>
<evidence type="ECO:0000256" key="4">
    <source>
        <dbReference type="SAM" id="SignalP"/>
    </source>
</evidence>
<reference evidence="6 10" key="1">
    <citation type="submission" date="2018-04" db="EMBL/GenBank/DDBJ databases">
        <authorList>
            <person name="Van Tyne D."/>
        </authorList>
    </citation>
    <scope>NUCLEOTIDE SEQUENCE [LARGE SCALE GENOMIC DNA]</scope>
    <source>
        <strain evidence="6 10">B2535</strain>
    </source>
</reference>
<evidence type="ECO:0000313" key="6">
    <source>
        <dbReference type="EMBL" id="PTN78064.1"/>
    </source>
</evidence>
<dbReference type="Pfam" id="PF01183">
    <property type="entry name" value="Glyco_hydro_25"/>
    <property type="match status" value="1"/>
</dbReference>
<evidence type="ECO:0000313" key="11">
    <source>
        <dbReference type="Proteomes" id="UP000254396"/>
    </source>
</evidence>
<dbReference type="Proteomes" id="UP000516122">
    <property type="component" value="Chromosome"/>
</dbReference>
<keyword evidence="2 8" id="KW-0378">Hydrolase</keyword>
<evidence type="ECO:0000313" key="13">
    <source>
        <dbReference type="Proteomes" id="UP001222182"/>
    </source>
</evidence>
<organism evidence="7 12">
    <name type="scientific">Enterococcus faecalis</name>
    <name type="common">Streptococcus faecalis</name>
    <dbReference type="NCBI Taxonomy" id="1351"/>
    <lineage>
        <taxon>Bacteria</taxon>
        <taxon>Bacillati</taxon>
        <taxon>Bacillota</taxon>
        <taxon>Bacilli</taxon>
        <taxon>Lactobacillales</taxon>
        <taxon>Enterococcaceae</taxon>
        <taxon>Enterococcus</taxon>
    </lineage>
</organism>
<dbReference type="PROSITE" id="PS51782">
    <property type="entry name" value="LYSM"/>
    <property type="match status" value="2"/>
</dbReference>
<dbReference type="GO" id="GO:0009253">
    <property type="term" value="P:peptidoglycan catabolic process"/>
    <property type="evidence" value="ECO:0007669"/>
    <property type="project" value="InterPro"/>
</dbReference>